<dbReference type="EMBL" id="JH881127">
    <property type="protein sequence ID" value="ELR56347.1"/>
    <property type="molecule type" value="Genomic_DNA"/>
</dbReference>
<proteinExistence type="predicted"/>
<reference evidence="1 2" key="1">
    <citation type="journal article" date="2012" name="Nat. Genet.">
        <title>The yak genome and adaptation to life at high altitude.</title>
        <authorList>
            <person name="Qiu Q."/>
            <person name="Zhang G."/>
            <person name="Ma T."/>
            <person name="Qian W."/>
            <person name="Wang J."/>
            <person name="Ye Z."/>
            <person name="Cao C."/>
            <person name="Hu Q."/>
            <person name="Kim J."/>
            <person name="Larkin D.M."/>
            <person name="Auvil L."/>
            <person name="Capitanu B."/>
            <person name="Ma J."/>
            <person name="Lewin H.A."/>
            <person name="Qian X."/>
            <person name="Lang Y."/>
            <person name="Zhou R."/>
            <person name="Wang L."/>
            <person name="Wang K."/>
            <person name="Xia J."/>
            <person name="Liao S."/>
            <person name="Pan S."/>
            <person name="Lu X."/>
            <person name="Hou H."/>
            <person name="Wang Y."/>
            <person name="Zang X."/>
            <person name="Yin Y."/>
            <person name="Ma H."/>
            <person name="Zhang J."/>
            <person name="Wang Z."/>
            <person name="Zhang Y."/>
            <person name="Zhang D."/>
            <person name="Yonezawa T."/>
            <person name="Hasegawa M."/>
            <person name="Zhong Y."/>
            <person name="Liu W."/>
            <person name="Zhang Y."/>
            <person name="Huang Z."/>
            <person name="Zhang S."/>
            <person name="Long R."/>
            <person name="Yang H."/>
            <person name="Wang J."/>
            <person name="Lenstra J.A."/>
            <person name="Cooper D.N."/>
            <person name="Wu Y."/>
            <person name="Wang J."/>
            <person name="Shi P."/>
            <person name="Wang J."/>
            <person name="Liu J."/>
        </authorList>
    </citation>
    <scope>NUCLEOTIDE SEQUENCE [LARGE SCALE GENOMIC DNA]</scope>
    <source>
        <strain evidence="2">yakQH1</strain>
    </source>
</reference>
<sequence>RKHSSCVSTEERPCEDSMARGRLLAKKRVLTRKQVCWHRDCGLPASGTVR</sequence>
<accession>L8IMI8</accession>
<organism evidence="1 2">
    <name type="scientific">Bos mutus</name>
    <name type="common">wild yak</name>
    <dbReference type="NCBI Taxonomy" id="72004"/>
    <lineage>
        <taxon>Eukaryota</taxon>
        <taxon>Metazoa</taxon>
        <taxon>Chordata</taxon>
        <taxon>Craniata</taxon>
        <taxon>Vertebrata</taxon>
        <taxon>Euteleostomi</taxon>
        <taxon>Mammalia</taxon>
        <taxon>Eutheria</taxon>
        <taxon>Laurasiatheria</taxon>
        <taxon>Artiodactyla</taxon>
        <taxon>Ruminantia</taxon>
        <taxon>Pecora</taxon>
        <taxon>Bovidae</taxon>
        <taxon>Bovinae</taxon>
        <taxon>Bos</taxon>
    </lineage>
</organism>
<protein>
    <submittedName>
        <fullName evidence="1">Uncharacterized protein</fullName>
    </submittedName>
</protein>
<dbReference type="Proteomes" id="UP000011080">
    <property type="component" value="Unassembled WGS sequence"/>
</dbReference>
<dbReference type="AlphaFoldDB" id="L8IMI8"/>
<dbReference type="Pfam" id="PF26139">
    <property type="entry name" value="MDS2_C"/>
    <property type="match status" value="1"/>
</dbReference>
<gene>
    <name evidence="1" type="ORF">M91_05113</name>
</gene>
<evidence type="ECO:0000313" key="2">
    <source>
        <dbReference type="Proteomes" id="UP000011080"/>
    </source>
</evidence>
<evidence type="ECO:0000313" key="1">
    <source>
        <dbReference type="EMBL" id="ELR56347.1"/>
    </source>
</evidence>
<feature type="non-terminal residue" evidence="1">
    <location>
        <position position="1"/>
    </location>
</feature>
<feature type="non-terminal residue" evidence="1">
    <location>
        <position position="50"/>
    </location>
</feature>
<name>L8IMI8_9CETA</name>